<reference evidence="8 9" key="1">
    <citation type="submission" date="2016-10" db="EMBL/GenBank/DDBJ databases">
        <authorList>
            <person name="de Groot N.N."/>
        </authorList>
    </citation>
    <scope>NUCLEOTIDE SEQUENCE [LARGE SCALE GENOMIC DNA]</scope>
    <source>
        <strain evidence="8 9">DSM 25383</strain>
    </source>
</reference>
<dbReference type="Gene3D" id="2.60.40.2100">
    <property type="match status" value="1"/>
</dbReference>
<comment type="similarity">
    <text evidence="2">Belongs to the bacteroidetes fimbrillin superfamily. FimB/Mfa2 family.</text>
</comment>
<dbReference type="AlphaFoldDB" id="A0A1H3Y1C0"/>
<dbReference type="Gene3D" id="2.60.40.2090">
    <property type="match status" value="1"/>
</dbReference>
<proteinExistence type="inferred from homology"/>
<keyword evidence="6" id="KW-0998">Cell outer membrane</keyword>
<evidence type="ECO:0000256" key="4">
    <source>
        <dbReference type="ARBA" id="ARBA00023136"/>
    </source>
</evidence>
<evidence type="ECO:0000256" key="5">
    <source>
        <dbReference type="ARBA" id="ARBA00023139"/>
    </source>
</evidence>
<evidence type="ECO:0000256" key="6">
    <source>
        <dbReference type="ARBA" id="ARBA00023237"/>
    </source>
</evidence>
<keyword evidence="9" id="KW-1185">Reference proteome</keyword>
<comment type="subcellular location">
    <subcellularLocation>
        <location evidence="1">Cell outer membrane</location>
    </subcellularLocation>
</comment>
<gene>
    <name evidence="8" type="ORF">SAMN05444145_101415</name>
</gene>
<dbReference type="Pfam" id="PF08842">
    <property type="entry name" value="Mfa2"/>
    <property type="match status" value="1"/>
</dbReference>
<keyword evidence="5" id="KW-0564">Palmitate</keyword>
<evidence type="ECO:0000256" key="1">
    <source>
        <dbReference type="ARBA" id="ARBA00004442"/>
    </source>
</evidence>
<protein>
    <submittedName>
        <fullName evidence="8">Fimbrillin-A associated anchor protein Mfa1 and Mfa2</fullName>
    </submittedName>
</protein>
<dbReference type="EMBL" id="FNRI01000001">
    <property type="protein sequence ID" value="SEA05507.1"/>
    <property type="molecule type" value="Genomic_DNA"/>
</dbReference>
<keyword evidence="4" id="KW-0472">Membrane</keyword>
<keyword evidence="3" id="KW-0732">Signal</keyword>
<evidence type="ECO:0000256" key="3">
    <source>
        <dbReference type="ARBA" id="ARBA00022729"/>
    </source>
</evidence>
<evidence type="ECO:0000256" key="2">
    <source>
        <dbReference type="ARBA" id="ARBA00007248"/>
    </source>
</evidence>
<sequence length="341" mass="38492">MRTERRNPVLRFIGAALGAALMIAALPACENIYEDLQPCPHGVSLRFVYDYNMAYANAFPREVDCLTLLVFDDEDRYVATRTVTGDELRDENYRMTLDLEAGTYRFVAYGGLACGRRSFSMMSVPVRGACFSDLRVRMEADCLSNPDRKRLHGLYWGTLALSTADLYAEGTVRMMKNTNNIRIVLQQENGGTLSPDDFDFEITDDNTLFGSDNDLLSAGTVTYTPWKTGQAQTGVTIVGDNVVPEAVGVAYAELSTSRLMTKSAPRLVVRRHSDGGAVVDMPLKRYLLMLRSDRYDDMDDQEYLDRECDFVLFFFLRPDGSWIDTRIVVNDWVVRINDAEM</sequence>
<name>A0A1H3Y1C0_9BACT</name>
<accession>A0A1H3Y1C0</accession>
<evidence type="ECO:0000313" key="8">
    <source>
        <dbReference type="EMBL" id="SEA05507.1"/>
    </source>
</evidence>
<dbReference type="InterPro" id="IPR014941">
    <property type="entry name" value="FimB/Mfa2/Mfa3"/>
</dbReference>
<dbReference type="STRING" id="1033731.SAMN05444145_101415"/>
<dbReference type="GO" id="GO:0009279">
    <property type="term" value="C:cell outer membrane"/>
    <property type="evidence" value="ECO:0007669"/>
    <property type="project" value="UniProtKB-SubCell"/>
</dbReference>
<organism evidence="8 9">
    <name type="scientific">Alistipes timonensis JC136</name>
    <dbReference type="NCBI Taxonomy" id="1033731"/>
    <lineage>
        <taxon>Bacteria</taxon>
        <taxon>Pseudomonadati</taxon>
        <taxon>Bacteroidota</taxon>
        <taxon>Bacteroidia</taxon>
        <taxon>Bacteroidales</taxon>
        <taxon>Rikenellaceae</taxon>
        <taxon>Alistipes</taxon>
    </lineage>
</organism>
<dbReference type="RefSeq" id="WP_010259826.1">
    <property type="nucleotide sequence ID" value="NZ_CAEG01000003.1"/>
</dbReference>
<keyword evidence="7" id="KW-0449">Lipoprotein</keyword>
<dbReference type="Proteomes" id="UP000183253">
    <property type="component" value="Unassembled WGS sequence"/>
</dbReference>
<evidence type="ECO:0000313" key="9">
    <source>
        <dbReference type="Proteomes" id="UP000183253"/>
    </source>
</evidence>
<evidence type="ECO:0000256" key="7">
    <source>
        <dbReference type="ARBA" id="ARBA00023288"/>
    </source>
</evidence>
<dbReference type="OrthoDB" id="1099819at2"/>